<feature type="transmembrane region" description="Helical" evidence="1">
    <location>
        <begin position="29"/>
        <end position="46"/>
    </location>
</feature>
<dbReference type="EMBL" id="JAERSF010000002">
    <property type="protein sequence ID" value="MBL0737813.1"/>
    <property type="molecule type" value="Genomic_DNA"/>
</dbReference>
<feature type="transmembrane region" description="Helical" evidence="1">
    <location>
        <begin position="167"/>
        <end position="188"/>
    </location>
</feature>
<feature type="transmembrane region" description="Helical" evidence="1">
    <location>
        <begin position="58"/>
        <end position="76"/>
    </location>
</feature>
<feature type="transmembrane region" description="Helical" evidence="1">
    <location>
        <begin position="121"/>
        <end position="147"/>
    </location>
</feature>
<evidence type="ECO:0000313" key="3">
    <source>
        <dbReference type="Proteomes" id="UP000603728"/>
    </source>
</evidence>
<organism evidence="2 3">
    <name type="scientific">Flavobacterium tagetis</name>
    <dbReference type="NCBI Taxonomy" id="2801336"/>
    <lineage>
        <taxon>Bacteria</taxon>
        <taxon>Pseudomonadati</taxon>
        <taxon>Bacteroidota</taxon>
        <taxon>Flavobacteriia</taxon>
        <taxon>Flavobacteriales</taxon>
        <taxon>Flavobacteriaceae</taxon>
        <taxon>Flavobacterium</taxon>
    </lineage>
</organism>
<keyword evidence="1" id="KW-0812">Transmembrane</keyword>
<dbReference type="Proteomes" id="UP000603728">
    <property type="component" value="Unassembled WGS sequence"/>
</dbReference>
<accession>A0ABS1KER4</accession>
<evidence type="ECO:0000313" key="2">
    <source>
        <dbReference type="EMBL" id="MBL0737813.1"/>
    </source>
</evidence>
<proteinExistence type="predicted"/>
<name>A0ABS1KER4_9FLAO</name>
<keyword evidence="1" id="KW-0472">Membrane</keyword>
<gene>
    <name evidence="2" type="ORF">JI750_12985</name>
</gene>
<protein>
    <submittedName>
        <fullName evidence="2">Uncharacterized protein</fullName>
    </submittedName>
</protein>
<comment type="caution">
    <text evidence="2">The sequence shown here is derived from an EMBL/GenBank/DDBJ whole genome shotgun (WGS) entry which is preliminary data.</text>
</comment>
<keyword evidence="1" id="KW-1133">Transmembrane helix</keyword>
<dbReference type="RefSeq" id="WP_202002463.1">
    <property type="nucleotide sequence ID" value="NZ_JAERSF010000002.1"/>
</dbReference>
<keyword evidence="3" id="KW-1185">Reference proteome</keyword>
<sequence>MIKKIWNIYSNAMQSVCKNEDNTINKLELILVYLTMLALSIFLVCYKNEKFIEDSKILAMLLSLFSGLMYSVLLKIPDKLSKLETIKQKENENISELKSRTETNTLNNRTFNYLKNFSFTLSYSIIVAILCIFFVIASSFFTSLLNFHLSTVEINFDSIDYWLTFKVAVVVFYRFLFVFFMFQFLYFITKSVIYLTDFTLYEFNNLK</sequence>
<reference evidence="2 3" key="1">
    <citation type="submission" date="2021-01" db="EMBL/GenBank/DDBJ databases">
        <title>Genome seq and assembly of Flavobacterium sp. GN10.</title>
        <authorList>
            <person name="Chhetri G."/>
        </authorList>
    </citation>
    <scope>NUCLEOTIDE SEQUENCE [LARGE SCALE GENOMIC DNA]</scope>
    <source>
        <strain evidence="2 3">GN10</strain>
    </source>
</reference>
<evidence type="ECO:0000256" key="1">
    <source>
        <dbReference type="SAM" id="Phobius"/>
    </source>
</evidence>